<organism evidence="1 2">
    <name type="scientific">Winslowiella toletana</name>
    <dbReference type="NCBI Taxonomy" id="92490"/>
    <lineage>
        <taxon>Bacteria</taxon>
        <taxon>Pseudomonadati</taxon>
        <taxon>Pseudomonadota</taxon>
        <taxon>Gammaproteobacteria</taxon>
        <taxon>Enterobacterales</taxon>
        <taxon>Erwiniaceae</taxon>
        <taxon>Winslowiella</taxon>
    </lineage>
</organism>
<comment type="caution">
    <text evidence="1">The sequence shown here is derived from an EMBL/GenBank/DDBJ whole genome shotgun (WGS) entry which is preliminary data.</text>
</comment>
<gene>
    <name evidence="1" type="ORF">J2125_003986</name>
</gene>
<dbReference type="EMBL" id="JAGGMQ010000001">
    <property type="protein sequence ID" value="MBP2170794.1"/>
    <property type="molecule type" value="Genomic_DNA"/>
</dbReference>
<reference evidence="1 2" key="1">
    <citation type="submission" date="2021-03" db="EMBL/GenBank/DDBJ databases">
        <authorList>
            <person name="D'Agostino P."/>
            <person name="Huntemann M."/>
            <person name="Clum A."/>
            <person name="Spunde A."/>
            <person name="Palaniappan K."/>
            <person name="Ritter S."/>
            <person name="Mikhailova N."/>
            <person name="Chen I.-M."/>
            <person name="Stamatis D."/>
            <person name="Reddy T."/>
            <person name="O'Malley R."/>
            <person name="Daum C."/>
            <person name="Shapiro N."/>
            <person name="Ivanova N."/>
            <person name="Kyrpides N."/>
            <person name="Woyke T."/>
        </authorList>
    </citation>
    <scope>NUCLEOTIDE SEQUENCE [LARGE SCALE GENOMIC DNA]</scope>
    <source>
        <strain evidence="1 2">WS4403</strain>
    </source>
</reference>
<dbReference type="Proteomes" id="UP001195624">
    <property type="component" value="Unassembled WGS sequence"/>
</dbReference>
<name>A0ABS4PDT9_9GAMM</name>
<accession>A0ABS4PDT9</accession>
<proteinExistence type="predicted"/>
<evidence type="ECO:0000313" key="1">
    <source>
        <dbReference type="EMBL" id="MBP2170794.1"/>
    </source>
</evidence>
<keyword evidence="2" id="KW-1185">Reference proteome</keyword>
<sequence length="154" mass="16942">MKSALTVSPSNQLSHDSSAGEIIRVRPTAIISTRLTSSGNATAFGRRTAWLLLLKKTVVSTETSTGIYTMYIQYNFSAEIVKEIRFYSPEKEECRSEPTQYLHAAVSLSGHFLPRFSTNDNKILSYTNNNKALKALQGGQALTGKNGILTPLIK</sequence>
<evidence type="ECO:0000313" key="2">
    <source>
        <dbReference type="Proteomes" id="UP001195624"/>
    </source>
</evidence>
<reference evidence="2" key="2">
    <citation type="submission" date="2023-07" db="EMBL/GenBank/DDBJ databases">
        <title>Genome mining of underrepresented organisms for secondary metabolites.</title>
        <authorList>
            <person name="D'Agostino P.M."/>
        </authorList>
    </citation>
    <scope>NUCLEOTIDE SEQUENCE [LARGE SCALE GENOMIC DNA]</scope>
    <source>
        <strain evidence="2">WS4403</strain>
    </source>
</reference>
<protein>
    <submittedName>
        <fullName evidence="1">Uncharacterized protein</fullName>
    </submittedName>
</protein>